<keyword evidence="4" id="KW-0539">Nucleus</keyword>
<dbReference type="InterPro" id="IPR009025">
    <property type="entry name" value="RBP11-like_dimer"/>
</dbReference>
<dbReference type="PANTHER" id="PTHR13946">
    <property type="entry name" value="DNA-DIRECTED RNA POLYMERASE I,II,III"/>
    <property type="match status" value="1"/>
</dbReference>
<dbReference type="CDD" id="cd06926">
    <property type="entry name" value="RNAP_II_RPB11"/>
    <property type="match status" value="1"/>
</dbReference>
<dbReference type="Proteomes" id="UP000002729">
    <property type="component" value="Unassembled WGS sequence"/>
</dbReference>
<evidence type="ECO:0000313" key="8">
    <source>
        <dbReference type="Proteomes" id="UP000002729"/>
    </source>
</evidence>
<evidence type="ECO:0000256" key="5">
    <source>
        <dbReference type="ARBA" id="ARBA00025751"/>
    </source>
</evidence>
<dbReference type="OMA" id="MNQPERY"/>
<dbReference type="OrthoDB" id="10248581at2759"/>
<dbReference type="EMBL" id="GL833127">
    <property type="protein sequence ID" value="EGB08753.1"/>
    <property type="molecule type" value="Genomic_DNA"/>
</dbReference>
<evidence type="ECO:0000259" key="6">
    <source>
        <dbReference type="Pfam" id="PF13656"/>
    </source>
</evidence>
<reference evidence="7 8" key="1">
    <citation type="journal article" date="2011" name="Proc. Natl. Acad. Sci. U.S.A.">
        <title>Niche of harmful alga Aureococcus anophagefferens revealed through ecogenomics.</title>
        <authorList>
            <person name="Gobler C.J."/>
            <person name="Berry D.L."/>
            <person name="Dyhrman S.T."/>
            <person name="Wilhelm S.W."/>
            <person name="Salamov A."/>
            <person name="Lobanov A.V."/>
            <person name="Zhang Y."/>
            <person name="Collier J.L."/>
            <person name="Wurch L.L."/>
            <person name="Kustka A.B."/>
            <person name="Dill B.D."/>
            <person name="Shah M."/>
            <person name="VerBerkmoes N.C."/>
            <person name="Kuo A."/>
            <person name="Terry A."/>
            <person name="Pangilinan J."/>
            <person name="Lindquist E.A."/>
            <person name="Lucas S."/>
            <person name="Paulsen I.T."/>
            <person name="Hattenrath-Lehmann T.K."/>
            <person name="Talmage S.C."/>
            <person name="Walker E.A."/>
            <person name="Koch F."/>
            <person name="Burson A.M."/>
            <person name="Marcoval M.A."/>
            <person name="Tang Y.Z."/>
            <person name="Lecleir G.R."/>
            <person name="Coyne K.J."/>
            <person name="Berg G.M."/>
            <person name="Bertrand E.M."/>
            <person name="Saito M.A."/>
            <person name="Gladyshev V.N."/>
            <person name="Grigoriev I.V."/>
        </authorList>
    </citation>
    <scope>NUCLEOTIDE SEQUENCE [LARGE SCALE GENOMIC DNA]</scope>
    <source>
        <strain evidence="8">CCMP 1984</strain>
    </source>
</reference>
<dbReference type="eggNOG" id="KOG4392">
    <property type="taxonomic scope" value="Eukaryota"/>
</dbReference>
<evidence type="ECO:0000313" key="7">
    <source>
        <dbReference type="EMBL" id="EGB08753.1"/>
    </source>
</evidence>
<keyword evidence="3" id="KW-0804">Transcription</keyword>
<organism evidence="8">
    <name type="scientific">Aureococcus anophagefferens</name>
    <name type="common">Harmful bloom alga</name>
    <dbReference type="NCBI Taxonomy" id="44056"/>
    <lineage>
        <taxon>Eukaryota</taxon>
        <taxon>Sar</taxon>
        <taxon>Stramenopiles</taxon>
        <taxon>Ochrophyta</taxon>
        <taxon>Pelagophyceae</taxon>
        <taxon>Pelagomonadales</taxon>
        <taxon>Pelagomonadaceae</taxon>
        <taxon>Aureococcus</taxon>
    </lineage>
</organism>
<dbReference type="SUPFAM" id="SSF55257">
    <property type="entry name" value="RBP11-like subunits of RNA polymerase"/>
    <property type="match status" value="1"/>
</dbReference>
<comment type="similarity">
    <text evidence="5">Belongs to the archaeal Rpo11/eukaryotic RPB11/RPC19 RNA polymerase subunit family.</text>
</comment>
<dbReference type="KEGG" id="aaf:AURANDRAFT_25751"/>
<evidence type="ECO:0000256" key="2">
    <source>
        <dbReference type="ARBA" id="ARBA00022478"/>
    </source>
</evidence>
<sequence length="136" mass="15123">MNAPDRIDSYVLADGEKKMVYANDEKIPNAGTFTIAKETHTVGHLLQMQVLRNNQVRYCGYKMPHPLQNSMLVKVQTTTSKATPVAVVGAALAELQSECEVLDRSFRDAVSEKKDALAREERERAAARRAQGPAMY</sequence>
<evidence type="ECO:0000256" key="3">
    <source>
        <dbReference type="ARBA" id="ARBA00023163"/>
    </source>
</evidence>
<feature type="domain" description="DNA-directed RNA polymerase RBP11-like dimerisation" evidence="6">
    <location>
        <begin position="32"/>
        <end position="103"/>
    </location>
</feature>
<dbReference type="GO" id="GO:0006366">
    <property type="term" value="P:transcription by RNA polymerase II"/>
    <property type="evidence" value="ECO:0007669"/>
    <property type="project" value="InterPro"/>
</dbReference>
<dbReference type="GO" id="GO:0003899">
    <property type="term" value="F:DNA-directed RNA polymerase activity"/>
    <property type="evidence" value="ECO:0007669"/>
    <property type="project" value="InterPro"/>
</dbReference>
<dbReference type="InterPro" id="IPR022905">
    <property type="entry name" value="Rpo11-like"/>
</dbReference>
<dbReference type="RefSeq" id="XP_009036738.1">
    <property type="nucleotide sequence ID" value="XM_009038490.1"/>
</dbReference>
<keyword evidence="8" id="KW-1185">Reference proteome</keyword>
<dbReference type="InterPro" id="IPR036603">
    <property type="entry name" value="RBP11-like"/>
</dbReference>
<dbReference type="GO" id="GO:0046983">
    <property type="term" value="F:protein dimerization activity"/>
    <property type="evidence" value="ECO:0007669"/>
    <property type="project" value="InterPro"/>
</dbReference>
<evidence type="ECO:0000256" key="4">
    <source>
        <dbReference type="ARBA" id="ARBA00023242"/>
    </source>
</evidence>
<evidence type="ECO:0000256" key="1">
    <source>
        <dbReference type="ARBA" id="ARBA00004123"/>
    </source>
</evidence>
<dbReference type="Gene3D" id="3.30.1360.10">
    <property type="entry name" value="RNA polymerase, RBP11-like subunit"/>
    <property type="match status" value="1"/>
</dbReference>
<dbReference type="GeneID" id="20220099"/>
<name>F0Y891_AURAN</name>
<dbReference type="HAMAP" id="MF_00261">
    <property type="entry name" value="RNApol_arch_Rpo11"/>
    <property type="match status" value="1"/>
</dbReference>
<accession>F0Y891</accession>
<gene>
    <name evidence="7" type="ORF">AURANDRAFT_25751</name>
</gene>
<keyword evidence="2" id="KW-0240">DNA-directed RNA polymerase</keyword>
<dbReference type="Pfam" id="PF13656">
    <property type="entry name" value="RNA_pol_L_2"/>
    <property type="match status" value="1"/>
</dbReference>
<dbReference type="PANTHER" id="PTHR13946:SF16">
    <property type="entry name" value="DNA-DIRECTED RNA POLYMERASE II SUBUNIT RPB11"/>
    <property type="match status" value="1"/>
</dbReference>
<proteinExistence type="inferred from homology"/>
<dbReference type="FunCoup" id="F0Y891">
    <property type="interactions" value="142"/>
</dbReference>
<protein>
    <recommendedName>
        <fullName evidence="6">DNA-directed RNA polymerase RBP11-like dimerisation domain-containing protein</fullName>
    </recommendedName>
</protein>
<dbReference type="InterPro" id="IPR037685">
    <property type="entry name" value="RBP11"/>
</dbReference>
<comment type="subcellular location">
    <subcellularLocation>
        <location evidence="1">Nucleus</location>
    </subcellularLocation>
</comment>
<dbReference type="AlphaFoldDB" id="F0Y891"/>
<dbReference type="InParanoid" id="F0Y891"/>
<dbReference type="GO" id="GO:0005665">
    <property type="term" value="C:RNA polymerase II, core complex"/>
    <property type="evidence" value="ECO:0007669"/>
    <property type="project" value="InterPro"/>
</dbReference>